<keyword evidence="2" id="KW-0472">Membrane</keyword>
<dbReference type="AlphaFoldDB" id="A0A1T3WEF1"/>
<evidence type="ECO:0000313" key="4">
    <source>
        <dbReference type="Proteomes" id="UP000191039"/>
    </source>
</evidence>
<organism evidence="3 4">
    <name type="scientific">Mycolicibacterium diernhoferi</name>
    <dbReference type="NCBI Taxonomy" id="1801"/>
    <lineage>
        <taxon>Bacteria</taxon>
        <taxon>Bacillati</taxon>
        <taxon>Actinomycetota</taxon>
        <taxon>Actinomycetes</taxon>
        <taxon>Mycobacteriales</taxon>
        <taxon>Mycobacteriaceae</taxon>
        <taxon>Mycolicibacterium</taxon>
    </lineage>
</organism>
<reference evidence="3 4" key="1">
    <citation type="submission" date="2016-09" db="EMBL/GenBank/DDBJ databases">
        <title>genome sequences of unsequenced Mycobacteria.</title>
        <authorList>
            <person name="Greninger A.L."/>
            <person name="Jerome K.R."/>
            <person name="Mcnair B."/>
            <person name="Wallis C."/>
            <person name="Fang F."/>
        </authorList>
    </citation>
    <scope>NUCLEOTIDE SEQUENCE [LARGE SCALE GENOMIC DNA]</scope>
    <source>
        <strain evidence="3 4">BM1</strain>
    </source>
</reference>
<keyword evidence="2" id="KW-0812">Transmembrane</keyword>
<protein>
    <submittedName>
        <fullName evidence="3">Uncharacterized protein</fullName>
    </submittedName>
</protein>
<name>A0A1T3WEF1_9MYCO</name>
<keyword evidence="2" id="KW-1133">Transmembrane helix</keyword>
<feature type="compositionally biased region" description="Basic residues" evidence="1">
    <location>
        <begin position="15"/>
        <end position="28"/>
    </location>
</feature>
<accession>A0A1T3WEF1</accession>
<evidence type="ECO:0000313" key="3">
    <source>
        <dbReference type="EMBL" id="OPE52745.1"/>
    </source>
</evidence>
<sequence length="98" mass="10849">MSAGGCQAAQQRGRCPVRCRRPRPRSGSRPRPGPRWTAIRRSAGSGATAPDLTLFGMRLNWLLLAVLPYPLLYGVGRLYVRLAEQGEKDFVRVVDSEP</sequence>
<comment type="caution">
    <text evidence="3">The sequence shown here is derived from an EMBL/GenBank/DDBJ whole genome shotgun (WGS) entry which is preliminary data.</text>
</comment>
<feature type="region of interest" description="Disordered" evidence="1">
    <location>
        <begin position="1"/>
        <end position="49"/>
    </location>
</feature>
<proteinExistence type="predicted"/>
<evidence type="ECO:0000256" key="2">
    <source>
        <dbReference type="SAM" id="Phobius"/>
    </source>
</evidence>
<dbReference type="Proteomes" id="UP000191039">
    <property type="component" value="Unassembled WGS sequence"/>
</dbReference>
<evidence type="ECO:0000256" key="1">
    <source>
        <dbReference type="SAM" id="MobiDB-lite"/>
    </source>
</evidence>
<feature type="transmembrane region" description="Helical" evidence="2">
    <location>
        <begin position="61"/>
        <end position="80"/>
    </location>
</feature>
<gene>
    <name evidence="3" type="ORF">BV510_18145</name>
</gene>
<dbReference type="EMBL" id="MIJD01000201">
    <property type="protein sequence ID" value="OPE52745.1"/>
    <property type="molecule type" value="Genomic_DNA"/>
</dbReference>